<dbReference type="PANTHER" id="PTHR44591">
    <property type="entry name" value="STRESS RESPONSE REGULATOR PROTEIN 1"/>
    <property type="match status" value="1"/>
</dbReference>
<feature type="domain" description="Response regulatory" evidence="2">
    <location>
        <begin position="11"/>
        <end position="120"/>
    </location>
</feature>
<evidence type="ECO:0000256" key="1">
    <source>
        <dbReference type="ARBA" id="ARBA00022553"/>
    </source>
</evidence>
<reference evidence="3" key="1">
    <citation type="journal article" date="2015" name="Nature">
        <title>Complex archaea that bridge the gap between prokaryotes and eukaryotes.</title>
        <authorList>
            <person name="Spang A."/>
            <person name="Saw J.H."/>
            <person name="Jorgensen S.L."/>
            <person name="Zaremba-Niedzwiedzka K."/>
            <person name="Martijn J."/>
            <person name="Lind A.E."/>
            <person name="van Eijk R."/>
            <person name="Schleper C."/>
            <person name="Guy L."/>
            <person name="Ettema T.J."/>
        </authorList>
    </citation>
    <scope>NUCLEOTIDE SEQUENCE</scope>
</reference>
<sequence>METDKVIKGKRVLVVDDEKDILETLVDLLDICKIDTASSFEEAKKMIEENDYHIVILDIMGVNGYELLKIANSRKTPALMLTAHALSSESLKRSAEEGAAYYAPKDELTNIKDFVADVLASIEKGKSPWQKMFDRLGSYYDTRFHGTDWREKEKEFWEEKMNRHFPY</sequence>
<dbReference type="GO" id="GO:0000160">
    <property type="term" value="P:phosphorelay signal transduction system"/>
    <property type="evidence" value="ECO:0007669"/>
    <property type="project" value="InterPro"/>
</dbReference>
<evidence type="ECO:0000259" key="2">
    <source>
        <dbReference type="PROSITE" id="PS50110"/>
    </source>
</evidence>
<dbReference type="Gene3D" id="3.40.50.2300">
    <property type="match status" value="1"/>
</dbReference>
<dbReference type="AlphaFoldDB" id="A0A0F9F618"/>
<accession>A0A0F9F618</accession>
<organism evidence="3">
    <name type="scientific">marine sediment metagenome</name>
    <dbReference type="NCBI Taxonomy" id="412755"/>
    <lineage>
        <taxon>unclassified sequences</taxon>
        <taxon>metagenomes</taxon>
        <taxon>ecological metagenomes</taxon>
    </lineage>
</organism>
<dbReference type="EMBL" id="LAZR01034002">
    <property type="protein sequence ID" value="KKL46512.1"/>
    <property type="molecule type" value="Genomic_DNA"/>
</dbReference>
<dbReference type="SMART" id="SM00448">
    <property type="entry name" value="REC"/>
    <property type="match status" value="1"/>
</dbReference>
<dbReference type="PANTHER" id="PTHR44591:SF3">
    <property type="entry name" value="RESPONSE REGULATORY DOMAIN-CONTAINING PROTEIN"/>
    <property type="match status" value="1"/>
</dbReference>
<name>A0A0F9F618_9ZZZZ</name>
<dbReference type="PROSITE" id="PS50110">
    <property type="entry name" value="RESPONSE_REGULATORY"/>
    <property type="match status" value="1"/>
</dbReference>
<dbReference type="InterPro" id="IPR011006">
    <property type="entry name" value="CheY-like_superfamily"/>
</dbReference>
<gene>
    <name evidence="3" type="ORF">LCGC14_2344830</name>
</gene>
<dbReference type="SUPFAM" id="SSF52172">
    <property type="entry name" value="CheY-like"/>
    <property type="match status" value="1"/>
</dbReference>
<dbReference type="InterPro" id="IPR050595">
    <property type="entry name" value="Bact_response_regulator"/>
</dbReference>
<comment type="caution">
    <text evidence="3">The sequence shown here is derived from an EMBL/GenBank/DDBJ whole genome shotgun (WGS) entry which is preliminary data.</text>
</comment>
<evidence type="ECO:0000313" key="3">
    <source>
        <dbReference type="EMBL" id="KKL46512.1"/>
    </source>
</evidence>
<dbReference type="InterPro" id="IPR001789">
    <property type="entry name" value="Sig_transdc_resp-reg_receiver"/>
</dbReference>
<proteinExistence type="predicted"/>
<dbReference type="Pfam" id="PF00072">
    <property type="entry name" value="Response_reg"/>
    <property type="match status" value="1"/>
</dbReference>
<keyword evidence="1" id="KW-0597">Phosphoprotein</keyword>
<protein>
    <recommendedName>
        <fullName evidence="2">Response regulatory domain-containing protein</fullName>
    </recommendedName>
</protein>